<reference evidence="2" key="1">
    <citation type="submission" date="2020-03" db="EMBL/GenBank/DDBJ databases">
        <title>The deep terrestrial virosphere.</title>
        <authorList>
            <person name="Holmfeldt K."/>
            <person name="Nilsson E."/>
            <person name="Simone D."/>
            <person name="Lopez-Fernandez M."/>
            <person name="Wu X."/>
            <person name="de Brujin I."/>
            <person name="Lundin D."/>
            <person name="Andersson A."/>
            <person name="Bertilsson S."/>
            <person name="Dopson M."/>
        </authorList>
    </citation>
    <scope>NUCLEOTIDE SEQUENCE</scope>
    <source>
        <strain evidence="2">MM415A05810</strain>
    </source>
</reference>
<proteinExistence type="predicted"/>
<accession>A0A6M3JFT4</accession>
<organism evidence="2">
    <name type="scientific">viral metagenome</name>
    <dbReference type="NCBI Taxonomy" id="1070528"/>
    <lineage>
        <taxon>unclassified sequences</taxon>
        <taxon>metagenomes</taxon>
        <taxon>organismal metagenomes</taxon>
    </lineage>
</organism>
<protein>
    <submittedName>
        <fullName evidence="2">Uncharacterized protein</fullName>
    </submittedName>
</protein>
<name>A0A6M3JFT4_9ZZZZ</name>
<evidence type="ECO:0000256" key="1">
    <source>
        <dbReference type="SAM" id="MobiDB-lite"/>
    </source>
</evidence>
<dbReference type="EMBL" id="MT141646">
    <property type="protein sequence ID" value="QJA68753.1"/>
    <property type="molecule type" value="Genomic_DNA"/>
</dbReference>
<feature type="region of interest" description="Disordered" evidence="1">
    <location>
        <begin position="76"/>
        <end position="106"/>
    </location>
</feature>
<dbReference type="AlphaFoldDB" id="A0A6M3JFT4"/>
<evidence type="ECO:0000313" key="2">
    <source>
        <dbReference type="EMBL" id="QJA68753.1"/>
    </source>
</evidence>
<gene>
    <name evidence="2" type="ORF">MM415A05810_0005</name>
</gene>
<sequence>MGHIPMIDKYDDYPGYRVSYHNTVDTNKMGNTEKVKILTEAFRRKFIKEGLHPQEPECLKCRFQWSCQQEEYDSECYRPNKQTSPEPVKQDTTLRADTAGGRGDRE</sequence>